<proteinExistence type="predicted"/>
<dbReference type="InterPro" id="IPR009467">
    <property type="entry name" value="Glycolipid-bd_prot_put"/>
</dbReference>
<keyword evidence="2" id="KW-1185">Reference proteome</keyword>
<dbReference type="OrthoDB" id="7347529at2"/>
<protein>
    <recommendedName>
        <fullName evidence="3">Glycolipid-binding domain-containing protein</fullName>
    </recommendedName>
</protein>
<name>A0A2A2WUF2_9ACTN</name>
<comment type="caution">
    <text evidence="1">The sequence shown here is derived from an EMBL/GenBank/DDBJ whole genome shotgun (WGS) entry which is preliminary data.</text>
</comment>
<evidence type="ECO:0000313" key="2">
    <source>
        <dbReference type="Proteomes" id="UP000218810"/>
    </source>
</evidence>
<dbReference type="Proteomes" id="UP000218810">
    <property type="component" value="Unassembled WGS sequence"/>
</dbReference>
<gene>
    <name evidence="1" type="ORF">CEY15_02465</name>
</gene>
<dbReference type="SUPFAM" id="SSF159275">
    <property type="entry name" value="PA1994-like"/>
    <property type="match status" value="1"/>
</dbReference>
<dbReference type="AlphaFoldDB" id="A0A2A2WUF2"/>
<dbReference type="Pfam" id="PF06475">
    <property type="entry name" value="Glycolipid_bind"/>
    <property type="match status" value="1"/>
</dbReference>
<sequence length="183" mass="20063">MYTWISETGRVIEQVRLVRKGESSRARGRIVSAAHPDHQAFTLEYQVEIGSDLAPHRVQLTVSTEEYERTIDLVRDAEGSWLLDDPSDTRSRVGGDGVVDVDVTFSVFFASVISRRLGLHSQPGSIEQRVLSVDSLTLDVTEDSVTFSSDDEKVHGITATAATSATVDPDGFILDVTGLSRRV</sequence>
<reference evidence="2" key="1">
    <citation type="submission" date="2017-09" db="EMBL/GenBank/DDBJ databases">
        <authorList>
            <person name="Zhang Y."/>
            <person name="Huang X."/>
            <person name="Liu J."/>
            <person name="Lu L."/>
            <person name="Peng K."/>
        </authorList>
    </citation>
    <scope>NUCLEOTIDE SEQUENCE [LARGE SCALE GENOMIC DNA]</scope>
    <source>
        <strain evidence="2">S-XJ-1</strain>
    </source>
</reference>
<evidence type="ECO:0000313" key="1">
    <source>
        <dbReference type="EMBL" id="PAY24673.1"/>
    </source>
</evidence>
<evidence type="ECO:0008006" key="3">
    <source>
        <dbReference type="Google" id="ProtNLM"/>
    </source>
</evidence>
<accession>A0A2A2WUF2</accession>
<dbReference type="EMBL" id="NTGA01000004">
    <property type="protein sequence ID" value="PAY24673.1"/>
    <property type="molecule type" value="Genomic_DNA"/>
</dbReference>
<organism evidence="1 2">
    <name type="scientific">Dietzia natronolimnaea</name>
    <dbReference type="NCBI Taxonomy" id="161920"/>
    <lineage>
        <taxon>Bacteria</taxon>
        <taxon>Bacillati</taxon>
        <taxon>Actinomycetota</taxon>
        <taxon>Actinomycetes</taxon>
        <taxon>Mycobacteriales</taxon>
        <taxon>Dietziaceae</taxon>
        <taxon>Dietzia</taxon>
    </lineage>
</organism>